<dbReference type="VEuPathDB" id="FungiDB:HpaG803698"/>
<dbReference type="InParanoid" id="M4BBN5"/>
<dbReference type="AlphaFoldDB" id="M4BBN5"/>
<dbReference type="Proteomes" id="UP000011713">
    <property type="component" value="Unassembled WGS sequence"/>
</dbReference>
<dbReference type="HOGENOM" id="CLU_2019651_0_0_1"/>
<reference evidence="1" key="2">
    <citation type="submission" date="2015-06" db="UniProtKB">
        <authorList>
            <consortium name="EnsemblProtists"/>
        </authorList>
    </citation>
    <scope>IDENTIFICATION</scope>
    <source>
        <strain evidence="1">Emoy2</strain>
    </source>
</reference>
<reference evidence="2" key="1">
    <citation type="journal article" date="2010" name="Science">
        <title>Signatures of adaptation to obligate biotrophy in the Hyaloperonospora arabidopsidis genome.</title>
        <authorList>
            <person name="Baxter L."/>
            <person name="Tripathy S."/>
            <person name="Ishaque N."/>
            <person name="Boot N."/>
            <person name="Cabral A."/>
            <person name="Kemen E."/>
            <person name="Thines M."/>
            <person name="Ah-Fong A."/>
            <person name="Anderson R."/>
            <person name="Badejoko W."/>
            <person name="Bittner-Eddy P."/>
            <person name="Boore J.L."/>
            <person name="Chibucos M.C."/>
            <person name="Coates M."/>
            <person name="Dehal P."/>
            <person name="Delehaunty K."/>
            <person name="Dong S."/>
            <person name="Downton P."/>
            <person name="Dumas B."/>
            <person name="Fabro G."/>
            <person name="Fronick C."/>
            <person name="Fuerstenberg S.I."/>
            <person name="Fulton L."/>
            <person name="Gaulin E."/>
            <person name="Govers F."/>
            <person name="Hughes L."/>
            <person name="Humphray S."/>
            <person name="Jiang R.H."/>
            <person name="Judelson H."/>
            <person name="Kamoun S."/>
            <person name="Kyung K."/>
            <person name="Meijer H."/>
            <person name="Minx P."/>
            <person name="Morris P."/>
            <person name="Nelson J."/>
            <person name="Phuntumart V."/>
            <person name="Qutob D."/>
            <person name="Rehmany A."/>
            <person name="Rougon-Cardoso A."/>
            <person name="Ryden P."/>
            <person name="Torto-Alalibo T."/>
            <person name="Studholme D."/>
            <person name="Wang Y."/>
            <person name="Win J."/>
            <person name="Wood J."/>
            <person name="Clifton S.W."/>
            <person name="Rogers J."/>
            <person name="Van den Ackerveken G."/>
            <person name="Jones J.D."/>
            <person name="McDowell J.M."/>
            <person name="Beynon J."/>
            <person name="Tyler B.M."/>
        </authorList>
    </citation>
    <scope>NUCLEOTIDE SEQUENCE [LARGE SCALE GENOMIC DNA]</scope>
    <source>
        <strain evidence="2">Emoy2</strain>
    </source>
</reference>
<evidence type="ECO:0000313" key="2">
    <source>
        <dbReference type="Proteomes" id="UP000011713"/>
    </source>
</evidence>
<dbReference type="EMBL" id="JH598105">
    <property type="status" value="NOT_ANNOTATED_CDS"/>
    <property type="molecule type" value="Genomic_DNA"/>
</dbReference>
<evidence type="ECO:0000313" key="1">
    <source>
        <dbReference type="EnsemblProtists" id="HpaP803698"/>
    </source>
</evidence>
<dbReference type="EnsemblProtists" id="HpaT803698">
    <property type="protein sequence ID" value="HpaP803698"/>
    <property type="gene ID" value="HpaG803698"/>
</dbReference>
<sequence length="123" mass="14144">MSLFVQSDDNSMWYTFTITHVMRFELATDFVAIGISFQQVAKVIERQDPGDYGPDDWHQRLHCQPVPSRPGRHQPAVHRCACAFASTAKFLNLHLKAIPILDSHTTEKSFNMMVKFFDALYEP</sequence>
<name>M4BBN5_HYAAE</name>
<protein>
    <submittedName>
        <fullName evidence="1">Uncharacterized protein</fullName>
    </submittedName>
</protein>
<keyword evidence="2" id="KW-1185">Reference proteome</keyword>
<organism evidence="1 2">
    <name type="scientific">Hyaloperonospora arabidopsidis (strain Emoy2)</name>
    <name type="common">Downy mildew agent</name>
    <name type="synonym">Peronospora arabidopsidis</name>
    <dbReference type="NCBI Taxonomy" id="559515"/>
    <lineage>
        <taxon>Eukaryota</taxon>
        <taxon>Sar</taxon>
        <taxon>Stramenopiles</taxon>
        <taxon>Oomycota</taxon>
        <taxon>Peronosporomycetes</taxon>
        <taxon>Peronosporales</taxon>
        <taxon>Peronosporaceae</taxon>
        <taxon>Hyaloperonospora</taxon>
    </lineage>
</organism>
<accession>M4BBN5</accession>
<proteinExistence type="predicted"/>